<keyword evidence="3" id="KW-1185">Reference proteome</keyword>
<evidence type="ECO:0000313" key="2">
    <source>
        <dbReference type="EMBL" id="RCU51933.1"/>
    </source>
</evidence>
<organism evidence="2 3">
    <name type="scientific">Corallincola holothuriorum</name>
    <dbReference type="NCBI Taxonomy" id="2282215"/>
    <lineage>
        <taxon>Bacteria</taxon>
        <taxon>Pseudomonadati</taxon>
        <taxon>Pseudomonadota</taxon>
        <taxon>Gammaproteobacteria</taxon>
        <taxon>Alteromonadales</taxon>
        <taxon>Psychromonadaceae</taxon>
        <taxon>Corallincola</taxon>
    </lineage>
</organism>
<dbReference type="EMBL" id="QPID01000002">
    <property type="protein sequence ID" value="RCU51933.1"/>
    <property type="molecule type" value="Genomic_DNA"/>
</dbReference>
<comment type="caution">
    <text evidence="2">The sequence shown here is derived from an EMBL/GenBank/DDBJ whole genome shotgun (WGS) entry which is preliminary data.</text>
</comment>
<keyword evidence="1" id="KW-1133">Transmembrane helix</keyword>
<feature type="transmembrane region" description="Helical" evidence="1">
    <location>
        <begin position="7"/>
        <end position="29"/>
    </location>
</feature>
<sequence length="125" mass="14395">MSTFLKICIFVVGILFLTILFSLRFPYLINFTGKSLLRCLDYQLSIVRLLDTHDILQLKTFDLDREIFSDAWGNVIMVERNEGKEIVYSFGENGIDEHGEGDDLSLSNADAQKVYYCGEKNNRQD</sequence>
<gene>
    <name evidence="2" type="ORF">DU002_05575</name>
</gene>
<keyword evidence="1" id="KW-0472">Membrane</keyword>
<keyword evidence="1" id="KW-0812">Transmembrane</keyword>
<dbReference type="AlphaFoldDB" id="A0A368NPV0"/>
<name>A0A368NPV0_9GAMM</name>
<accession>A0A368NPV0</accession>
<proteinExistence type="predicted"/>
<evidence type="ECO:0000256" key="1">
    <source>
        <dbReference type="SAM" id="Phobius"/>
    </source>
</evidence>
<evidence type="ECO:0000313" key="3">
    <source>
        <dbReference type="Proteomes" id="UP000252558"/>
    </source>
</evidence>
<reference evidence="2 3" key="1">
    <citation type="submission" date="2018-07" db="EMBL/GenBank/DDBJ databases">
        <title>Corallincola holothuriorum sp. nov., a new facultative anaerobe isolated from sea cucumber Apostichopus japonicus.</title>
        <authorList>
            <person name="Xia H."/>
        </authorList>
    </citation>
    <scope>NUCLEOTIDE SEQUENCE [LARGE SCALE GENOMIC DNA]</scope>
    <source>
        <strain evidence="2 3">C4</strain>
    </source>
</reference>
<protein>
    <submittedName>
        <fullName evidence="2">Uncharacterized protein</fullName>
    </submittedName>
</protein>
<dbReference type="Proteomes" id="UP000252558">
    <property type="component" value="Unassembled WGS sequence"/>
</dbReference>